<evidence type="ECO:0000259" key="4">
    <source>
        <dbReference type="Pfam" id="PF09972"/>
    </source>
</evidence>
<dbReference type="Pfam" id="PF09972">
    <property type="entry name" value="DUF2207"/>
    <property type="match status" value="1"/>
</dbReference>
<evidence type="ECO:0000256" key="2">
    <source>
        <dbReference type="SAM" id="Phobius"/>
    </source>
</evidence>
<feature type="transmembrane region" description="Helical" evidence="2">
    <location>
        <begin position="225"/>
        <end position="247"/>
    </location>
</feature>
<dbReference type="RefSeq" id="WP_170067698.1">
    <property type="nucleotide sequence ID" value="NZ_PTJC01000006.1"/>
</dbReference>
<dbReference type="EMBL" id="PTJC01000006">
    <property type="protein sequence ID" value="PPK85786.1"/>
    <property type="molecule type" value="Genomic_DNA"/>
</dbReference>
<organism evidence="6 7">
    <name type="scientific">Neolewinella xylanilytica</name>
    <dbReference type="NCBI Taxonomy" id="1514080"/>
    <lineage>
        <taxon>Bacteria</taxon>
        <taxon>Pseudomonadati</taxon>
        <taxon>Bacteroidota</taxon>
        <taxon>Saprospiria</taxon>
        <taxon>Saprospirales</taxon>
        <taxon>Lewinellaceae</taxon>
        <taxon>Neolewinella</taxon>
    </lineage>
</organism>
<dbReference type="Pfam" id="PF20990">
    <property type="entry name" value="DUF2207_C"/>
    <property type="match status" value="1"/>
</dbReference>
<accession>A0A2S6I3M9</accession>
<comment type="caution">
    <text evidence="6">The sequence shown here is derived from an EMBL/GenBank/DDBJ whole genome shotgun (WGS) entry which is preliminary data.</text>
</comment>
<gene>
    <name evidence="6" type="ORF">CLV84_2693</name>
</gene>
<dbReference type="InterPro" id="IPR018702">
    <property type="entry name" value="DUF2207"/>
</dbReference>
<evidence type="ECO:0000313" key="6">
    <source>
        <dbReference type="EMBL" id="PPK85786.1"/>
    </source>
</evidence>
<keyword evidence="3" id="KW-0732">Signal</keyword>
<dbReference type="InterPro" id="IPR048389">
    <property type="entry name" value="YciQ-like_C"/>
</dbReference>
<feature type="domain" description="DUF2207" evidence="4">
    <location>
        <begin position="32"/>
        <end position="203"/>
    </location>
</feature>
<reference evidence="6 7" key="1">
    <citation type="submission" date="2018-02" db="EMBL/GenBank/DDBJ databases">
        <title>Genomic Encyclopedia of Archaeal and Bacterial Type Strains, Phase II (KMG-II): from individual species to whole genera.</title>
        <authorList>
            <person name="Goeker M."/>
        </authorList>
    </citation>
    <scope>NUCLEOTIDE SEQUENCE [LARGE SCALE GENOMIC DNA]</scope>
    <source>
        <strain evidence="6 7">DSM 29526</strain>
    </source>
</reference>
<feature type="chain" id="PRO_5015670758" evidence="3">
    <location>
        <begin position="19"/>
        <end position="564"/>
    </location>
</feature>
<keyword evidence="2" id="KW-0472">Membrane</keyword>
<keyword evidence="7" id="KW-1185">Reference proteome</keyword>
<feature type="signal peptide" evidence="3">
    <location>
        <begin position="1"/>
        <end position="18"/>
    </location>
</feature>
<proteinExistence type="predicted"/>
<evidence type="ECO:0000256" key="3">
    <source>
        <dbReference type="SAM" id="SignalP"/>
    </source>
</evidence>
<dbReference type="Proteomes" id="UP000237662">
    <property type="component" value="Unassembled WGS sequence"/>
</dbReference>
<keyword evidence="2" id="KW-0812">Transmembrane</keyword>
<feature type="transmembrane region" description="Helical" evidence="2">
    <location>
        <begin position="392"/>
        <end position="410"/>
    </location>
</feature>
<feature type="domain" description="Predicted membrane protein YciQ-like C-terminal" evidence="5">
    <location>
        <begin position="268"/>
        <end position="502"/>
    </location>
</feature>
<feature type="transmembrane region" description="Helical" evidence="2">
    <location>
        <begin position="416"/>
        <end position="439"/>
    </location>
</feature>
<keyword evidence="2" id="KW-1133">Transmembrane helix</keyword>
<dbReference type="AlphaFoldDB" id="A0A2S6I3M9"/>
<feature type="region of interest" description="Disordered" evidence="1">
    <location>
        <begin position="538"/>
        <end position="564"/>
    </location>
</feature>
<protein>
    <submittedName>
        <fullName evidence="6">Putative membrane protein DUF2207</fullName>
    </submittedName>
</protein>
<evidence type="ECO:0000256" key="1">
    <source>
        <dbReference type="SAM" id="MobiDB-lite"/>
    </source>
</evidence>
<evidence type="ECO:0000259" key="5">
    <source>
        <dbReference type="Pfam" id="PF20990"/>
    </source>
</evidence>
<feature type="compositionally biased region" description="Gly residues" evidence="1">
    <location>
        <begin position="545"/>
        <end position="564"/>
    </location>
</feature>
<evidence type="ECO:0000313" key="7">
    <source>
        <dbReference type="Proteomes" id="UP000237662"/>
    </source>
</evidence>
<sequence length="564" mass="61016">MPRIFLLIACLFAALLPAQERFTDWTAQITPRADRSVDVTETLTVVSEGDVVKRGITRTLPETDRHPLRILSVQRDGREADYHTENKRGATTIYAGKADAFLSPGTYTYEIRYTIGNAVTSLEEVDELQVEIVGPDVSLPVERARAVLQLPTGLEATQYACYTGRSGSSKKDCTIAAPEGGQLSFTSTGTLGNGEGLSVAVGFEPGYFAEASAVAPAGRREPVTWWQGEGSLLAVVLGTIAGLLYGYRSWKQYGVDPEAPRVGTVFTPPDGLSPAALTYLNSATADAGTAGFTGTILYLATRGYLRIAEEEESGIFSTNYTYVLQALETAPSRSELAPEQRELFEQLFAEGRELRLEGKYDQRIQKIAKRHGEAVKEHYQDRRDIETNGWKVLPLVGIYAATLLPAVLLVKMDTTGFAIPALIAFFVLGLIGLIVYAWLIRKPSPGLVRLRTEIRSLKEYLGLSEGKRKQLINAPSMDRDHYEALLPYAVALGINTQWSNYFGDLLTQQHYHPVWIAGGTIFRADRFNDSFSSVIGASSTPPGSASGGGGSVGGGVGGGGAGGW</sequence>
<name>A0A2S6I3M9_9BACT</name>